<dbReference type="EMBL" id="BBIO01000004">
    <property type="protein sequence ID" value="GAK44599.1"/>
    <property type="molecule type" value="Genomic_DNA"/>
</dbReference>
<evidence type="ECO:0000256" key="1">
    <source>
        <dbReference type="ARBA" id="ARBA00009986"/>
    </source>
</evidence>
<evidence type="ECO:0000313" key="9">
    <source>
        <dbReference type="EMBL" id="GAK44599.1"/>
    </source>
</evidence>
<dbReference type="Gene3D" id="3.40.605.10">
    <property type="entry name" value="Aldehyde Dehydrogenase, Chain A, domain 1"/>
    <property type="match status" value="1"/>
</dbReference>
<feature type="domain" description="Aldehyde dehydrogenase" evidence="8">
    <location>
        <begin position="18"/>
        <end position="456"/>
    </location>
</feature>
<dbReference type="InterPro" id="IPR016161">
    <property type="entry name" value="Ald_DH/histidinol_DH"/>
</dbReference>
<dbReference type="AlphaFoldDB" id="A0A081B981"/>
<evidence type="ECO:0000256" key="6">
    <source>
        <dbReference type="PROSITE-ProRule" id="PRU10007"/>
    </source>
</evidence>
<organism evidence="9 10">
    <name type="scientific">Tepidicaulis marinus</name>
    <dbReference type="NCBI Taxonomy" id="1333998"/>
    <lineage>
        <taxon>Bacteria</taxon>
        <taxon>Pseudomonadati</taxon>
        <taxon>Pseudomonadota</taxon>
        <taxon>Alphaproteobacteria</taxon>
        <taxon>Hyphomicrobiales</taxon>
        <taxon>Parvibaculaceae</taxon>
        <taxon>Tepidicaulis</taxon>
    </lineage>
</organism>
<accession>A0A081B981</accession>
<evidence type="ECO:0000256" key="2">
    <source>
        <dbReference type="ARBA" id="ARBA00023002"/>
    </source>
</evidence>
<dbReference type="PANTHER" id="PTHR43570:SF20">
    <property type="entry name" value="ALDEHYDE DEHYDROGENASE ALDX-RELATED"/>
    <property type="match status" value="1"/>
</dbReference>
<evidence type="ECO:0000256" key="4">
    <source>
        <dbReference type="PIRNR" id="PIRNR036492"/>
    </source>
</evidence>
<dbReference type="InterPro" id="IPR029510">
    <property type="entry name" value="Ald_DH_CS_GLU"/>
</dbReference>
<feature type="active site" evidence="5">
    <location>
        <position position="263"/>
    </location>
</feature>
<evidence type="ECO:0000256" key="5">
    <source>
        <dbReference type="PIRSR" id="PIRSR036492-1"/>
    </source>
</evidence>
<name>A0A081B981_9HYPH</name>
<dbReference type="Proteomes" id="UP000028702">
    <property type="component" value="Unassembled WGS sequence"/>
</dbReference>
<reference evidence="9 10" key="1">
    <citation type="submission" date="2014-07" db="EMBL/GenBank/DDBJ databases">
        <title>Tepidicaulis marinum gen. nov., sp. nov., a novel marine bacterium denitrifying nitrate to nitrous oxide strictly under microaerobic conditions.</title>
        <authorList>
            <person name="Takeuchi M."/>
            <person name="Yamagishi T."/>
            <person name="Kamagata Y."/>
            <person name="Oshima K."/>
            <person name="Hattori M."/>
            <person name="Katayama T."/>
            <person name="Hanada S."/>
            <person name="Tamaki H."/>
            <person name="Marumo K."/>
            <person name="Maeda H."/>
            <person name="Nedachi M."/>
            <person name="Iwasaki W."/>
            <person name="Suwa Y."/>
            <person name="Sakata S."/>
        </authorList>
    </citation>
    <scope>NUCLEOTIDE SEQUENCE [LARGE SCALE GENOMIC DNA]</scope>
    <source>
        <strain evidence="9 10">MA2</strain>
    </source>
</reference>
<dbReference type="InterPro" id="IPR012394">
    <property type="entry name" value="Aldehyde_DH_NAD(P)"/>
</dbReference>
<dbReference type="GO" id="GO:0006081">
    <property type="term" value="P:aldehyde metabolic process"/>
    <property type="evidence" value="ECO:0007669"/>
    <property type="project" value="InterPro"/>
</dbReference>
<dbReference type="PIRSF" id="PIRSF036492">
    <property type="entry name" value="ALDH"/>
    <property type="match status" value="1"/>
</dbReference>
<evidence type="ECO:0000313" key="10">
    <source>
        <dbReference type="Proteomes" id="UP000028702"/>
    </source>
</evidence>
<dbReference type="CDD" id="cd07133">
    <property type="entry name" value="ALDH_CALDH_CalB"/>
    <property type="match status" value="1"/>
</dbReference>
<feature type="active site" evidence="5 6">
    <location>
        <position position="229"/>
    </location>
</feature>
<gene>
    <name evidence="9" type="ORF">M2A_1098</name>
</gene>
<dbReference type="PROSITE" id="PS00687">
    <property type="entry name" value="ALDEHYDE_DEHYDR_GLU"/>
    <property type="match status" value="1"/>
</dbReference>
<dbReference type="FunFam" id="3.40.309.10:FF:000003">
    <property type="entry name" value="Aldehyde dehydrogenase"/>
    <property type="match status" value="1"/>
</dbReference>
<proteinExistence type="inferred from homology"/>
<dbReference type="PANTHER" id="PTHR43570">
    <property type="entry name" value="ALDEHYDE DEHYDROGENASE"/>
    <property type="match status" value="1"/>
</dbReference>
<dbReference type="InterPro" id="IPR016162">
    <property type="entry name" value="Ald_DH_N"/>
</dbReference>
<evidence type="ECO:0000256" key="7">
    <source>
        <dbReference type="RuleBase" id="RU003345"/>
    </source>
</evidence>
<keyword evidence="10" id="KW-1185">Reference proteome</keyword>
<keyword evidence="3" id="KW-0520">NAD</keyword>
<protein>
    <recommendedName>
        <fullName evidence="4">Aldehyde dehydrogenase</fullName>
    </recommendedName>
</protein>
<dbReference type="Gene3D" id="3.40.309.10">
    <property type="entry name" value="Aldehyde Dehydrogenase, Chain A, domain 2"/>
    <property type="match status" value="1"/>
</dbReference>
<comment type="similarity">
    <text evidence="1 4 7">Belongs to the aldehyde dehydrogenase family.</text>
</comment>
<dbReference type="RefSeq" id="WP_045444129.1">
    <property type="nucleotide sequence ID" value="NZ_BBIO01000004.1"/>
</dbReference>
<dbReference type="GO" id="GO:0005737">
    <property type="term" value="C:cytoplasm"/>
    <property type="evidence" value="ECO:0007669"/>
    <property type="project" value="TreeGrafter"/>
</dbReference>
<dbReference type="GO" id="GO:0004029">
    <property type="term" value="F:aldehyde dehydrogenase (NAD+) activity"/>
    <property type="evidence" value="ECO:0007669"/>
    <property type="project" value="TreeGrafter"/>
</dbReference>
<sequence>MSVAESNLPDGDSASIAASIRQIVDRQKAAHLAEGPPSVKRRKDWLDRSIGLLVDYQKEIVEALAADFGHRSHEQTLLTDVMGSIGPLKHAKAHLEQWMKPEKRKVQFPLGLFGAKARVEYQPLGVIGVISPWNFPVNLTMAPLAGIFAAGNRAVIKPSEFTPATSELMSRMFREAYDETEVAVVTGGPAVGEAFSRQPFDHLIFTGATSIAYHVMRAAAENLVPVTLELGGKSPVIISDKAPMDDAAAKVMAGKMMNAGQICLAPDYVLVPENKVEQFITQATSAVSKMYPTLKDNPDYTSVINQRHYDRITSYLDDAKTKGARIVEINPANEDFTQQPYNKIPPTLVINPTDDMKIMQEEIFGPLLPVKGYKKVDEAIDYINAHPRPLGLYHFSPDENEHKEVLTRTTAGGVTLNDVIMHVAQEDLPFGGVGPAGMGSYHGIDGFRTFSHAKSVYTQAKAKFIVEMMRPPYTEKTRKFLASQIKR</sequence>
<evidence type="ECO:0000259" key="8">
    <source>
        <dbReference type="Pfam" id="PF00171"/>
    </source>
</evidence>
<comment type="caution">
    <text evidence="9">The sequence shown here is derived from an EMBL/GenBank/DDBJ whole genome shotgun (WGS) entry which is preliminary data.</text>
</comment>
<dbReference type="InterPro" id="IPR015590">
    <property type="entry name" value="Aldehyde_DH_dom"/>
</dbReference>
<dbReference type="Pfam" id="PF00171">
    <property type="entry name" value="Aldedh"/>
    <property type="match status" value="1"/>
</dbReference>
<dbReference type="STRING" id="1333998.M2A_1098"/>
<dbReference type="eggNOG" id="COG1012">
    <property type="taxonomic scope" value="Bacteria"/>
</dbReference>
<dbReference type="SUPFAM" id="SSF53720">
    <property type="entry name" value="ALDH-like"/>
    <property type="match status" value="1"/>
</dbReference>
<dbReference type="InterPro" id="IPR016163">
    <property type="entry name" value="Ald_DH_C"/>
</dbReference>
<keyword evidence="2 4" id="KW-0560">Oxidoreductase</keyword>
<evidence type="ECO:0000256" key="3">
    <source>
        <dbReference type="ARBA" id="ARBA00023027"/>
    </source>
</evidence>